<accession>A0ABM9CG94</accession>
<feature type="chain" id="PRO_5047001649" description="YncE family protein" evidence="1">
    <location>
        <begin position="32"/>
        <end position="391"/>
    </location>
</feature>
<evidence type="ECO:0000313" key="2">
    <source>
        <dbReference type="EMBL" id="CAH1213235.1"/>
    </source>
</evidence>
<organism evidence="2 3">
    <name type="scientific">Paenibacillus allorhizoplanae</name>
    <dbReference type="NCBI Taxonomy" id="2905648"/>
    <lineage>
        <taxon>Bacteria</taxon>
        <taxon>Bacillati</taxon>
        <taxon>Bacillota</taxon>
        <taxon>Bacilli</taxon>
        <taxon>Bacillales</taxon>
        <taxon>Paenibacillaceae</taxon>
        <taxon>Paenibacillus</taxon>
    </lineage>
</organism>
<dbReference type="SUPFAM" id="SSF50974">
    <property type="entry name" value="Nitrous oxide reductase, N-terminal domain"/>
    <property type="match status" value="2"/>
</dbReference>
<keyword evidence="3" id="KW-1185">Reference proteome</keyword>
<gene>
    <name evidence="2" type="ORF">PAECIP111891_03933</name>
</gene>
<dbReference type="Gene3D" id="2.130.10.10">
    <property type="entry name" value="YVTN repeat-like/Quinoprotein amine dehydrogenase"/>
    <property type="match status" value="1"/>
</dbReference>
<evidence type="ECO:0000256" key="1">
    <source>
        <dbReference type="SAM" id="SignalP"/>
    </source>
</evidence>
<reference evidence="2" key="1">
    <citation type="submission" date="2022-01" db="EMBL/GenBank/DDBJ databases">
        <authorList>
            <person name="Criscuolo A."/>
        </authorList>
    </citation>
    <scope>NUCLEOTIDE SEQUENCE</scope>
    <source>
        <strain evidence="2">CIP111891</strain>
    </source>
</reference>
<evidence type="ECO:0008006" key="4">
    <source>
        <dbReference type="Google" id="ProtNLM"/>
    </source>
</evidence>
<feature type="signal peptide" evidence="1">
    <location>
        <begin position="1"/>
        <end position="31"/>
    </location>
</feature>
<keyword evidence="1" id="KW-0732">Signal</keyword>
<proteinExistence type="predicted"/>
<name>A0ABM9CG94_9BACL</name>
<dbReference type="Proteomes" id="UP000838821">
    <property type="component" value="Unassembled WGS sequence"/>
</dbReference>
<dbReference type="InterPro" id="IPR051200">
    <property type="entry name" value="Host-pathogen_enzymatic-act"/>
</dbReference>
<dbReference type="RefSeq" id="WP_236289803.1">
    <property type="nucleotide sequence ID" value="NZ_CAKMMW010000012.1"/>
</dbReference>
<evidence type="ECO:0000313" key="3">
    <source>
        <dbReference type="Proteomes" id="UP000838821"/>
    </source>
</evidence>
<dbReference type="PANTHER" id="PTHR47197">
    <property type="entry name" value="PROTEIN NIRF"/>
    <property type="match status" value="1"/>
</dbReference>
<dbReference type="InterPro" id="IPR011045">
    <property type="entry name" value="N2O_reductase_N"/>
</dbReference>
<comment type="caution">
    <text evidence="2">The sequence shown here is derived from an EMBL/GenBank/DDBJ whole genome shotgun (WGS) entry which is preliminary data.</text>
</comment>
<dbReference type="EMBL" id="CAKMMW010000012">
    <property type="protein sequence ID" value="CAH1213235.1"/>
    <property type="molecule type" value="Genomic_DNA"/>
</dbReference>
<protein>
    <recommendedName>
        <fullName evidence="4">YncE family protein</fullName>
    </recommendedName>
</protein>
<dbReference type="PANTHER" id="PTHR47197:SF3">
    <property type="entry name" value="DIHYDRO-HEME D1 DEHYDROGENASE"/>
    <property type="match status" value="1"/>
</dbReference>
<dbReference type="InterPro" id="IPR015943">
    <property type="entry name" value="WD40/YVTN_repeat-like_dom_sf"/>
</dbReference>
<sequence length="391" mass="41455">MIFTNKSLFASLTPLTLFLVLIGCSSQQPNAVNTVNPTKTATPSPTAAATQTPVTSFLPTTANPSPTATATTLMVTHSKSDYMSFLDPASGRMEKLVVGTAPFALAEGPNHRAYVSTAEGVAVIDTKLRTRIALVPYQANVGKPRFGEYRSGGMGIAVSPDGKFVYVGVYLDGGKSQLEILDSEKLAMTGRVPVGVRPFDVVTSLDGREVYSIDHDGYTVTAVDPFTLKGRTLEAAPFGKGGFEKPHYAAVRADGRLLLPYQGRGLVVLDPKSGSYTTEPLTGNTHQEGVTLTPDGKQLLIVGIGSAGSATGKPNLTILDANTYKEKIIPLARMHQMVASSADGRYAYLTGGVTYADTGWNGITVVDLSAGTTREFELPDYPLDVQLLTNN</sequence>
<dbReference type="PROSITE" id="PS51257">
    <property type="entry name" value="PROKAR_LIPOPROTEIN"/>
    <property type="match status" value="1"/>
</dbReference>